<evidence type="ECO:0000256" key="6">
    <source>
        <dbReference type="ARBA" id="ARBA00023136"/>
    </source>
</evidence>
<feature type="transmembrane region" description="Helical" evidence="7">
    <location>
        <begin position="291"/>
        <end position="315"/>
    </location>
</feature>
<gene>
    <name evidence="10" type="ordered locus">Tery_2797</name>
</gene>
<evidence type="ECO:0000313" key="10">
    <source>
        <dbReference type="EMBL" id="ABG51973.1"/>
    </source>
</evidence>
<feature type="transmembrane region" description="Helical" evidence="7">
    <location>
        <begin position="346"/>
        <end position="368"/>
    </location>
</feature>
<evidence type="ECO:0000256" key="7">
    <source>
        <dbReference type="SAM" id="Phobius"/>
    </source>
</evidence>
<dbReference type="InterPro" id="IPR025857">
    <property type="entry name" value="MacB_PCD"/>
</dbReference>
<keyword evidence="4 7" id="KW-0812">Transmembrane</keyword>
<keyword evidence="3" id="KW-1003">Cell membrane</keyword>
<dbReference type="HOGENOM" id="CLU_000604_8_9_3"/>
<name>Q110V1_TRIEI</name>
<dbReference type="STRING" id="203124.Tery_2797"/>
<dbReference type="InterPro" id="IPR051125">
    <property type="entry name" value="ABC-4/HrtB_transporter"/>
</dbReference>
<keyword evidence="2" id="KW-0813">Transport</keyword>
<evidence type="ECO:0000256" key="3">
    <source>
        <dbReference type="ARBA" id="ARBA00022475"/>
    </source>
</evidence>
<organism evidence="10">
    <name type="scientific">Trichodesmium erythraeum (strain IMS101)</name>
    <dbReference type="NCBI Taxonomy" id="203124"/>
    <lineage>
        <taxon>Bacteria</taxon>
        <taxon>Bacillati</taxon>
        <taxon>Cyanobacteriota</taxon>
        <taxon>Cyanophyceae</taxon>
        <taxon>Oscillatoriophycideae</taxon>
        <taxon>Oscillatoriales</taxon>
        <taxon>Microcoleaceae</taxon>
        <taxon>Trichodesmium</taxon>
    </lineage>
</organism>
<dbReference type="InterPro" id="IPR005891">
    <property type="entry name" value="DevC"/>
</dbReference>
<keyword evidence="6 7" id="KW-0472">Membrane</keyword>
<feature type="transmembrane region" description="Helical" evidence="7">
    <location>
        <begin position="16"/>
        <end position="37"/>
    </location>
</feature>
<dbReference type="PIRSF" id="PIRSF031773">
    <property type="entry name" value="DevC"/>
    <property type="match status" value="1"/>
</dbReference>
<feature type="domain" description="MacB-like periplasmic core" evidence="9">
    <location>
        <begin position="21"/>
        <end position="264"/>
    </location>
</feature>
<dbReference type="OrthoDB" id="180999at2"/>
<sequence length="415" mass="44537">MASIARKNLLEDIPRFIVAQAGILFAVSLVTIQTGILNGFARSTTLLIDQSNADIWITSDEMVNFELTDPLLYGQSNQAKTIDGVQQVEALILGSVRWRPQNGDMSPLMVIGFNPDGQLFNPGNVVEGNLRDLKQPFAVMADQSRLSSMLSKGIGTTAIAGSLPAKLVAVTKGTQSIVSSTLLFTSLENANTYISAGINAEVNCKMVGAGNFQCTRVMEKKDPTQKLKEIPAPKTLEIADPIAYILVKAKPGEDLQVLKQKIEEVMTGTAAYTRKELSEKTRFFWLARTNIGLVLGMGAVVGVIVGIVVVAQILYSSVSDHIKEFGTLKAMGASDQELYTIIVEQAIWMAVLGYIPGILVCLGLSSWVASKGIIILITPLSALGVLGVTVVMCVGSAFFAIQKVTRIDPAIVFKA</sequence>
<keyword evidence="5 7" id="KW-1133">Transmembrane helix</keyword>
<feature type="domain" description="ABC3 transporter permease C-terminal" evidence="8">
    <location>
        <begin position="298"/>
        <end position="409"/>
    </location>
</feature>
<dbReference type="Pfam" id="PF02687">
    <property type="entry name" value="FtsX"/>
    <property type="match status" value="1"/>
</dbReference>
<accession>Q110V1</accession>
<dbReference type="PANTHER" id="PTHR43738:SF1">
    <property type="entry name" value="HEMIN TRANSPORT SYSTEM PERMEASE PROTEIN HRTB-RELATED"/>
    <property type="match status" value="1"/>
</dbReference>
<dbReference type="AlphaFoldDB" id="Q110V1"/>
<evidence type="ECO:0000259" key="8">
    <source>
        <dbReference type="Pfam" id="PF02687"/>
    </source>
</evidence>
<evidence type="ECO:0000256" key="4">
    <source>
        <dbReference type="ARBA" id="ARBA00022692"/>
    </source>
</evidence>
<dbReference type="InterPro" id="IPR003838">
    <property type="entry name" value="ABC3_permease_C"/>
</dbReference>
<evidence type="ECO:0000256" key="2">
    <source>
        <dbReference type="ARBA" id="ARBA00022448"/>
    </source>
</evidence>
<evidence type="ECO:0000259" key="9">
    <source>
        <dbReference type="Pfam" id="PF12704"/>
    </source>
</evidence>
<comment type="subcellular location">
    <subcellularLocation>
        <location evidence="1">Cell membrane</location>
        <topology evidence="1">Multi-pass membrane protein</topology>
    </subcellularLocation>
</comment>
<proteinExistence type="predicted"/>
<dbReference type="KEGG" id="ter:Tery_2797"/>
<dbReference type="Pfam" id="PF12704">
    <property type="entry name" value="MacB_PCD"/>
    <property type="match status" value="1"/>
</dbReference>
<dbReference type="RefSeq" id="WP_011612334.1">
    <property type="nucleotide sequence ID" value="NC_008312.1"/>
</dbReference>
<protein>
    <submittedName>
        <fullName evidence="10">Uncharacterized protein</fullName>
    </submittedName>
</protein>
<dbReference type="GO" id="GO:0005886">
    <property type="term" value="C:plasma membrane"/>
    <property type="evidence" value="ECO:0007669"/>
    <property type="project" value="UniProtKB-SubCell"/>
</dbReference>
<evidence type="ECO:0000256" key="5">
    <source>
        <dbReference type="ARBA" id="ARBA00022989"/>
    </source>
</evidence>
<dbReference type="PANTHER" id="PTHR43738">
    <property type="entry name" value="ABC TRANSPORTER, MEMBRANE PROTEIN"/>
    <property type="match status" value="1"/>
</dbReference>
<dbReference type="eggNOG" id="COG0577">
    <property type="taxonomic scope" value="Bacteria"/>
</dbReference>
<dbReference type="EMBL" id="CP000393">
    <property type="protein sequence ID" value="ABG51973.1"/>
    <property type="molecule type" value="Genomic_DNA"/>
</dbReference>
<feature type="transmembrane region" description="Helical" evidence="7">
    <location>
        <begin position="380"/>
        <end position="401"/>
    </location>
</feature>
<evidence type="ECO:0000256" key="1">
    <source>
        <dbReference type="ARBA" id="ARBA00004651"/>
    </source>
</evidence>
<reference evidence="10" key="1">
    <citation type="submission" date="2006-06" db="EMBL/GenBank/DDBJ databases">
        <title>Complete sequence of Trichodesmium erythraeum IMS101.</title>
        <authorList>
            <consortium name="US DOE Joint Genome Institute"/>
            <person name="Copeland A."/>
            <person name="Lucas S."/>
            <person name="Lapidus A."/>
            <person name="Barry K."/>
            <person name="Detter J.C."/>
            <person name="Glavina del Rio T."/>
            <person name="Hammon N."/>
            <person name="Israni S."/>
            <person name="Dalin E."/>
            <person name="Tice H."/>
            <person name="Pitluck S."/>
            <person name="Kiss H."/>
            <person name="Munk A.C."/>
            <person name="Brettin T."/>
            <person name="Bruce D."/>
            <person name="Han C."/>
            <person name="Tapia R."/>
            <person name="Gilna P."/>
            <person name="Schmutz J."/>
            <person name="Larimer F."/>
            <person name="Land M."/>
            <person name="Hauser L."/>
            <person name="Kyrpides N."/>
            <person name="Kim E."/>
            <person name="Richardson P."/>
        </authorList>
    </citation>
    <scope>NUCLEOTIDE SEQUENCE [LARGE SCALE GENOMIC DNA]</scope>
    <source>
        <strain evidence="10">IMS101</strain>
    </source>
</reference>